<evidence type="ECO:0000313" key="3">
    <source>
        <dbReference type="Proteomes" id="UP000433883"/>
    </source>
</evidence>
<evidence type="ECO:0000256" key="1">
    <source>
        <dbReference type="SAM" id="MobiDB-lite"/>
    </source>
</evidence>
<feature type="region of interest" description="Disordered" evidence="1">
    <location>
        <begin position="90"/>
        <end position="146"/>
    </location>
</feature>
<organism evidence="2 3">
    <name type="scientific">Venturia inaequalis</name>
    <name type="common">Apple scab fungus</name>
    <dbReference type="NCBI Taxonomy" id="5025"/>
    <lineage>
        <taxon>Eukaryota</taxon>
        <taxon>Fungi</taxon>
        <taxon>Dikarya</taxon>
        <taxon>Ascomycota</taxon>
        <taxon>Pezizomycotina</taxon>
        <taxon>Dothideomycetes</taxon>
        <taxon>Pleosporomycetidae</taxon>
        <taxon>Venturiales</taxon>
        <taxon>Venturiaceae</taxon>
        <taxon>Venturia</taxon>
    </lineage>
</organism>
<sequence length="168" mass="18014">MIDIVLVDAALNFVLEWMAAQAARLHSRIEMTAIAVPGFSKSRRAALAHLNTTASLDATALLDGPARRDAPKTPKASNTLDVLNTLKAPTLSKYPDAPAPAKSLDIHEAPDVPNAPKTSKRKNDPFADIGDGKSPTKKVRQGSKSAKEIQVLYRTIAIQSKGKIPLEN</sequence>
<dbReference type="Proteomes" id="UP000433883">
    <property type="component" value="Unassembled WGS sequence"/>
</dbReference>
<dbReference type="AlphaFoldDB" id="A0A8H3YIR7"/>
<gene>
    <name evidence="2" type="ORF">BLS_003181</name>
</gene>
<dbReference type="EMBL" id="WNWQ01002092">
    <property type="protein sequence ID" value="KAE9961208.1"/>
    <property type="molecule type" value="Genomic_DNA"/>
</dbReference>
<name>A0A8H3YIR7_VENIN</name>
<protein>
    <submittedName>
        <fullName evidence="2">Uncharacterized protein</fullName>
    </submittedName>
</protein>
<accession>A0A8H3YIR7</accession>
<reference evidence="2 3" key="1">
    <citation type="submission" date="2019-11" db="EMBL/GenBank/DDBJ databases">
        <title>Venturia inaequalis Genome Resource.</title>
        <authorList>
            <person name="Lichtner F.J."/>
        </authorList>
    </citation>
    <scope>NUCLEOTIDE SEQUENCE [LARGE SCALE GENOMIC DNA]</scope>
    <source>
        <strain evidence="2">Bline_iso_100314</strain>
    </source>
</reference>
<proteinExistence type="predicted"/>
<evidence type="ECO:0000313" key="2">
    <source>
        <dbReference type="EMBL" id="KAE9961208.1"/>
    </source>
</evidence>
<comment type="caution">
    <text evidence="2">The sequence shown here is derived from an EMBL/GenBank/DDBJ whole genome shotgun (WGS) entry which is preliminary data.</text>
</comment>